<gene>
    <name evidence="5" type="ORF">METZ01_LOCUS193216</name>
</gene>
<dbReference type="SUPFAM" id="SSF55060">
    <property type="entry name" value="GHMP Kinase, C-terminal domain"/>
    <property type="match status" value="1"/>
</dbReference>
<dbReference type="GO" id="GO:0004335">
    <property type="term" value="F:galactokinase activity"/>
    <property type="evidence" value="ECO:0007669"/>
    <property type="project" value="TreeGrafter"/>
</dbReference>
<accession>A0A382DQL6</accession>
<dbReference type="InterPro" id="IPR001174">
    <property type="entry name" value="HddA/FKP"/>
</dbReference>
<dbReference type="PANTHER" id="PTHR10457">
    <property type="entry name" value="MEVALONATE KINASE/GALACTOKINASE"/>
    <property type="match status" value="1"/>
</dbReference>
<evidence type="ECO:0000256" key="2">
    <source>
        <dbReference type="ARBA" id="ARBA00022840"/>
    </source>
</evidence>
<evidence type="ECO:0000256" key="1">
    <source>
        <dbReference type="ARBA" id="ARBA00022741"/>
    </source>
</evidence>
<dbReference type="GO" id="GO:0005524">
    <property type="term" value="F:ATP binding"/>
    <property type="evidence" value="ECO:0007669"/>
    <property type="project" value="UniProtKB-KW"/>
</dbReference>
<evidence type="ECO:0008006" key="6">
    <source>
        <dbReference type="Google" id="ProtNLM"/>
    </source>
</evidence>
<dbReference type="PRINTS" id="PR00960">
    <property type="entry name" value="LMBPPROTEIN"/>
</dbReference>
<keyword evidence="2" id="KW-0067">ATP-binding</keyword>
<dbReference type="Pfam" id="PF08544">
    <property type="entry name" value="GHMP_kinases_C"/>
    <property type="match status" value="1"/>
</dbReference>
<evidence type="ECO:0000259" key="4">
    <source>
        <dbReference type="Pfam" id="PF08544"/>
    </source>
</evidence>
<sequence>MPSFYEKHGYGAVFNSSVDKYIYVSVKKHCELYPEKIRLNYSETEQINTLDEIQNPIIRECLRLLEIDDNIYISTVADAPGFSGLGSSSTFCVGLLHALHLYKGDNVSRGNLAEEAVHIEINVLKRPMGKQDHYAAAYGGMNYIRFDDNGNTSVMPLTTRGNISEEIFSYISTYWTGIERNSETILAVQDKSNDLNSKVLLQMRTQALAIYNLAKNRKLGLSELGESMHEGWLMKRSLSKKISNSFISNAYEKALEGGALGGKISGAGGGGFLLLIAPKSKKSNVDSVMDELGLVKLPLKPDFEGTDVTSVK</sequence>
<dbReference type="PIRSF" id="PIRSF036406">
    <property type="entry name" value="Hept_kin"/>
    <property type="match status" value="1"/>
</dbReference>
<protein>
    <recommendedName>
        <fullName evidence="6">GHMP kinase N-terminal domain-containing protein</fullName>
    </recommendedName>
</protein>
<dbReference type="EMBL" id="UINC01040459">
    <property type="protein sequence ID" value="SVB40362.1"/>
    <property type="molecule type" value="Genomic_DNA"/>
</dbReference>
<dbReference type="GO" id="GO:0005829">
    <property type="term" value="C:cytosol"/>
    <property type="evidence" value="ECO:0007669"/>
    <property type="project" value="TreeGrafter"/>
</dbReference>
<dbReference type="Pfam" id="PF00288">
    <property type="entry name" value="GHMP_kinases_N"/>
    <property type="match status" value="1"/>
</dbReference>
<dbReference type="InterPro" id="IPR036554">
    <property type="entry name" value="GHMP_kinase_C_sf"/>
</dbReference>
<dbReference type="InterPro" id="IPR013750">
    <property type="entry name" value="GHMP_kinase_C_dom"/>
</dbReference>
<dbReference type="InterPro" id="IPR014606">
    <property type="entry name" value="Heptose_7-P_kinase"/>
</dbReference>
<feature type="domain" description="GHMP kinase N-terminal" evidence="3">
    <location>
        <begin position="61"/>
        <end position="140"/>
    </location>
</feature>
<name>A0A382DQL6_9ZZZZ</name>
<reference evidence="5" key="1">
    <citation type="submission" date="2018-05" db="EMBL/GenBank/DDBJ databases">
        <authorList>
            <person name="Lanie J.A."/>
            <person name="Ng W.-L."/>
            <person name="Kazmierczak K.M."/>
            <person name="Andrzejewski T.M."/>
            <person name="Davidsen T.M."/>
            <person name="Wayne K.J."/>
            <person name="Tettelin H."/>
            <person name="Glass J.I."/>
            <person name="Rusch D."/>
            <person name="Podicherti R."/>
            <person name="Tsui H.-C.T."/>
            <person name="Winkler M.E."/>
        </authorList>
    </citation>
    <scope>NUCLEOTIDE SEQUENCE</scope>
</reference>
<feature type="domain" description="GHMP kinase C-terminal" evidence="4">
    <location>
        <begin position="221"/>
        <end position="285"/>
    </location>
</feature>
<evidence type="ECO:0000313" key="5">
    <source>
        <dbReference type="EMBL" id="SVB40362.1"/>
    </source>
</evidence>
<dbReference type="PANTHER" id="PTHR10457:SF29">
    <property type="entry name" value="LMBP PROTEIN"/>
    <property type="match status" value="1"/>
</dbReference>
<dbReference type="InterPro" id="IPR020568">
    <property type="entry name" value="Ribosomal_Su5_D2-typ_SF"/>
</dbReference>
<proteinExistence type="predicted"/>
<dbReference type="InterPro" id="IPR006204">
    <property type="entry name" value="GHMP_kinase_N_dom"/>
</dbReference>
<dbReference type="Gene3D" id="3.30.230.120">
    <property type="match status" value="1"/>
</dbReference>
<dbReference type="GO" id="GO:0006012">
    <property type="term" value="P:galactose metabolic process"/>
    <property type="evidence" value="ECO:0007669"/>
    <property type="project" value="TreeGrafter"/>
</dbReference>
<dbReference type="AlphaFoldDB" id="A0A382DQL6"/>
<keyword evidence="1" id="KW-0547">Nucleotide-binding</keyword>
<organism evidence="5">
    <name type="scientific">marine metagenome</name>
    <dbReference type="NCBI Taxonomy" id="408172"/>
    <lineage>
        <taxon>unclassified sequences</taxon>
        <taxon>metagenomes</taxon>
        <taxon>ecological metagenomes</taxon>
    </lineage>
</organism>
<evidence type="ECO:0000259" key="3">
    <source>
        <dbReference type="Pfam" id="PF00288"/>
    </source>
</evidence>
<dbReference type="SUPFAM" id="SSF54211">
    <property type="entry name" value="Ribosomal protein S5 domain 2-like"/>
    <property type="match status" value="1"/>
</dbReference>